<dbReference type="HOGENOM" id="CLU_2284210_0_0_1"/>
<keyword evidence="2" id="KW-1185">Reference proteome</keyword>
<gene>
    <name evidence="1" type="ORF">BN946_scf184571.g1</name>
</gene>
<comment type="caution">
    <text evidence="1">The sequence shown here is derived from an EMBL/GenBank/DDBJ whole genome shotgun (WGS) entry which is preliminary data.</text>
</comment>
<dbReference type="Proteomes" id="UP000029665">
    <property type="component" value="Unassembled WGS sequence"/>
</dbReference>
<protein>
    <submittedName>
        <fullName evidence="1">Uncharacterized protein</fullName>
    </submittedName>
</protein>
<evidence type="ECO:0000313" key="2">
    <source>
        <dbReference type="Proteomes" id="UP000029665"/>
    </source>
</evidence>
<feature type="non-terminal residue" evidence="1">
    <location>
        <position position="1"/>
    </location>
</feature>
<name>A0A060T099_PYCCI</name>
<dbReference type="OrthoDB" id="5337378at2759"/>
<reference evidence="1" key="1">
    <citation type="submission" date="2014-01" db="EMBL/GenBank/DDBJ databases">
        <title>The genome of the white-rot fungus Pycnoporus cinnabarinus: a basidiomycete model with a versatile arsenal for lignocellulosic biomass breakdown.</title>
        <authorList>
            <person name="Levasseur A."/>
            <person name="Lomascolo A."/>
            <person name="Ruiz-Duenas F.J."/>
            <person name="Uzan E."/>
            <person name="Piumi F."/>
            <person name="Kues U."/>
            <person name="Ram A.F.J."/>
            <person name="Murat C."/>
            <person name="Haon M."/>
            <person name="Benoit I."/>
            <person name="Arfi Y."/>
            <person name="Chevret D."/>
            <person name="Drula E."/>
            <person name="Kwon M.J."/>
            <person name="Gouret P."/>
            <person name="Lesage-Meessen L."/>
            <person name="Lombard V."/>
            <person name="Mariette J."/>
            <person name="Noirot C."/>
            <person name="Park J."/>
            <person name="Patyshakuliyeva A."/>
            <person name="Wieneger R.A.B."/>
            <person name="Wosten H.A.B."/>
            <person name="Martin F."/>
            <person name="Coutinho P.M."/>
            <person name="de Vries R."/>
            <person name="Martinez A.T."/>
            <person name="Klopp C."/>
            <person name="Pontarotti P."/>
            <person name="Henrissat B."/>
            <person name="Record E."/>
        </authorList>
    </citation>
    <scope>NUCLEOTIDE SEQUENCE [LARGE SCALE GENOMIC DNA]</scope>
    <source>
        <strain evidence="1">BRFM137</strain>
    </source>
</reference>
<accession>A0A060T099</accession>
<proteinExistence type="predicted"/>
<dbReference type="STRING" id="5643.A0A060T099"/>
<evidence type="ECO:0000313" key="1">
    <source>
        <dbReference type="EMBL" id="CDO78238.1"/>
    </source>
</evidence>
<organism evidence="1 2">
    <name type="scientific">Pycnoporus cinnabarinus</name>
    <name type="common">Cinnabar-red polypore</name>
    <name type="synonym">Trametes cinnabarina</name>
    <dbReference type="NCBI Taxonomy" id="5643"/>
    <lineage>
        <taxon>Eukaryota</taxon>
        <taxon>Fungi</taxon>
        <taxon>Dikarya</taxon>
        <taxon>Basidiomycota</taxon>
        <taxon>Agaricomycotina</taxon>
        <taxon>Agaricomycetes</taxon>
        <taxon>Polyporales</taxon>
        <taxon>Polyporaceae</taxon>
        <taxon>Trametes</taxon>
    </lineage>
</organism>
<sequence length="102" mass="11420">VELEASDELWELLKSMMRAAPALRIGISLVDTHPVVVRARRAMERMRAQWGPVFGASPLGAVPEGFLDEILGRGKRNRDVIIVDDEEEEDGMEDDWDMDLGA</sequence>
<dbReference type="AlphaFoldDB" id="A0A060T099"/>
<dbReference type="EMBL" id="CCBP010000752">
    <property type="protein sequence ID" value="CDO78238.1"/>
    <property type="molecule type" value="Genomic_DNA"/>
</dbReference>